<dbReference type="EMBL" id="JAOAOG010000216">
    <property type="protein sequence ID" value="KAJ6239935.1"/>
    <property type="molecule type" value="Genomic_DNA"/>
</dbReference>
<keyword evidence="1" id="KW-1133">Transmembrane helix</keyword>
<keyword evidence="1" id="KW-0472">Membrane</keyword>
<keyword evidence="3" id="KW-1185">Reference proteome</keyword>
<organism evidence="2 3">
    <name type="scientific">Anaeramoeba flamelloides</name>
    <dbReference type="NCBI Taxonomy" id="1746091"/>
    <lineage>
        <taxon>Eukaryota</taxon>
        <taxon>Metamonada</taxon>
        <taxon>Anaeramoebidae</taxon>
        <taxon>Anaeramoeba</taxon>
    </lineage>
</organism>
<accession>A0ABQ8Y534</accession>
<evidence type="ECO:0000313" key="3">
    <source>
        <dbReference type="Proteomes" id="UP001150062"/>
    </source>
</evidence>
<reference evidence="2" key="1">
    <citation type="submission" date="2022-08" db="EMBL/GenBank/DDBJ databases">
        <title>Novel sulfate-reducing endosymbionts in the free-living metamonad Anaeramoeba.</title>
        <authorList>
            <person name="Jerlstrom-Hultqvist J."/>
            <person name="Cepicka I."/>
            <person name="Gallot-Lavallee L."/>
            <person name="Salas-Leiva D."/>
            <person name="Curtis B.A."/>
            <person name="Zahonova K."/>
            <person name="Pipaliya S."/>
            <person name="Dacks J."/>
            <person name="Roger A.J."/>
        </authorList>
    </citation>
    <scope>NUCLEOTIDE SEQUENCE</scope>
    <source>
        <strain evidence="2">Schooner1</strain>
    </source>
</reference>
<evidence type="ECO:0000256" key="1">
    <source>
        <dbReference type="SAM" id="Phobius"/>
    </source>
</evidence>
<keyword evidence="1" id="KW-0812">Transmembrane</keyword>
<feature type="transmembrane region" description="Helical" evidence="1">
    <location>
        <begin position="20"/>
        <end position="37"/>
    </location>
</feature>
<name>A0ABQ8Y534_9EUKA</name>
<feature type="transmembrane region" description="Helical" evidence="1">
    <location>
        <begin position="179"/>
        <end position="198"/>
    </location>
</feature>
<evidence type="ECO:0000313" key="2">
    <source>
        <dbReference type="EMBL" id="KAJ6239935.1"/>
    </source>
</evidence>
<sequence>MIFPVMPFIAPFWGKKGLPIPIAAIVLWILLIYFSILRPANIEESNYDKTICKVYDFDYTVDCPFCQLAGFYCGVIFPSSTSDPISPIVSYWSGDLKLVVKLYPEKYPDLGKSPPVQIPWQKWGKHAYKAESSKRLQPTINDRVECYVENDYKYTDSSDMYQPKILTEIKKSGSGYKTGLAFIIILPVIWAIIFLAMMRHLY</sequence>
<comment type="caution">
    <text evidence="2">The sequence shown here is derived from an EMBL/GenBank/DDBJ whole genome shotgun (WGS) entry which is preliminary data.</text>
</comment>
<proteinExistence type="predicted"/>
<protein>
    <submittedName>
        <fullName evidence="2">Uncharacterized protein</fullName>
    </submittedName>
</protein>
<dbReference type="Proteomes" id="UP001150062">
    <property type="component" value="Unassembled WGS sequence"/>
</dbReference>
<gene>
    <name evidence="2" type="ORF">M0813_24856</name>
</gene>